<dbReference type="Gene3D" id="1.10.10.1210">
    <property type="entry name" value="MAGE homology domain, winged helix WH2 motif"/>
    <property type="match status" value="1"/>
</dbReference>
<dbReference type="SMART" id="SM01373">
    <property type="entry name" value="MAGE"/>
    <property type="match status" value="1"/>
</dbReference>
<keyword evidence="3" id="KW-1185">Reference proteome</keyword>
<protein>
    <recommendedName>
        <fullName evidence="1">MAGE domain-containing protein</fullName>
    </recommendedName>
</protein>
<dbReference type="EMBL" id="OX465083">
    <property type="protein sequence ID" value="CAI9292315.1"/>
    <property type="molecule type" value="Genomic_DNA"/>
</dbReference>
<accession>A0AA36EG82</accession>
<name>A0AA36EG82_LACSI</name>
<reference evidence="2" key="1">
    <citation type="submission" date="2023-04" db="EMBL/GenBank/DDBJ databases">
        <authorList>
            <person name="Vijverberg K."/>
            <person name="Xiong W."/>
            <person name="Schranz E."/>
        </authorList>
    </citation>
    <scope>NUCLEOTIDE SEQUENCE</scope>
</reference>
<dbReference type="PANTHER" id="PTHR11736:SF14">
    <property type="entry name" value="NSE3 HOMOLOG, SMC5-SMC6 COMPLEX COMPONENT"/>
    <property type="match status" value="1"/>
</dbReference>
<dbReference type="InterPro" id="IPR002190">
    <property type="entry name" value="MHD_dom"/>
</dbReference>
<dbReference type="PROSITE" id="PS50838">
    <property type="entry name" value="MAGE"/>
    <property type="match status" value="1"/>
</dbReference>
<dbReference type="AlphaFoldDB" id="A0AA36EG82"/>
<evidence type="ECO:0000259" key="1">
    <source>
        <dbReference type="PROSITE" id="PS50838"/>
    </source>
</evidence>
<gene>
    <name evidence="2" type="ORF">LSALG_LOCUS31400</name>
</gene>
<proteinExistence type="predicted"/>
<feature type="domain" description="MAGE" evidence="1">
    <location>
        <begin position="84"/>
        <end position="208"/>
    </location>
</feature>
<dbReference type="InterPro" id="IPR041899">
    <property type="entry name" value="MAGE_WH2"/>
</dbReference>
<dbReference type="Pfam" id="PF01454">
    <property type="entry name" value="MAGE"/>
    <property type="match status" value="1"/>
</dbReference>
<sequence length="255" mass="28260">MALLISPTLLSSCAAFYRRPNPPRSRPPPPSLLFFTAHLHLDGAVIASVRSLLFFTTGWKTQKQVSLLLVFLKRKVTRSLPTLVLNKATAKLSTIFGYNLKELQRSRPSSNNQARSSQSSVDLKSYIITSQLDPGVYKKHVEDTTKSNLTGFAFVVIGIVHLAGGKITEESLWHHLGRLGMSQNDERHTDFGNIKQTVETLVQQRYLQKDKSNGPEGLTLFYELAERGLDATLSSTFKDSLSQIVTSEATAIGLD</sequence>
<evidence type="ECO:0000313" key="2">
    <source>
        <dbReference type="EMBL" id="CAI9292315.1"/>
    </source>
</evidence>
<dbReference type="Proteomes" id="UP001177003">
    <property type="component" value="Chromosome 7"/>
</dbReference>
<dbReference type="PANTHER" id="PTHR11736">
    <property type="entry name" value="MELANOMA-ASSOCIATED ANTIGEN MAGE ANTIGEN"/>
    <property type="match status" value="1"/>
</dbReference>
<dbReference type="GO" id="GO:0005634">
    <property type="term" value="C:nucleus"/>
    <property type="evidence" value="ECO:0007669"/>
    <property type="project" value="TreeGrafter"/>
</dbReference>
<evidence type="ECO:0000313" key="3">
    <source>
        <dbReference type="Proteomes" id="UP001177003"/>
    </source>
</evidence>
<dbReference type="Gene3D" id="1.10.10.1200">
    <property type="entry name" value="MAGE homology domain, winged helix WH1 motif"/>
    <property type="match status" value="1"/>
</dbReference>
<dbReference type="InterPro" id="IPR037445">
    <property type="entry name" value="MAGE"/>
</dbReference>
<dbReference type="InterPro" id="IPR041898">
    <property type="entry name" value="MAGE_WH1"/>
</dbReference>
<organism evidence="2 3">
    <name type="scientific">Lactuca saligna</name>
    <name type="common">Willowleaf lettuce</name>
    <dbReference type="NCBI Taxonomy" id="75948"/>
    <lineage>
        <taxon>Eukaryota</taxon>
        <taxon>Viridiplantae</taxon>
        <taxon>Streptophyta</taxon>
        <taxon>Embryophyta</taxon>
        <taxon>Tracheophyta</taxon>
        <taxon>Spermatophyta</taxon>
        <taxon>Magnoliopsida</taxon>
        <taxon>eudicotyledons</taxon>
        <taxon>Gunneridae</taxon>
        <taxon>Pentapetalae</taxon>
        <taxon>asterids</taxon>
        <taxon>campanulids</taxon>
        <taxon>Asterales</taxon>
        <taxon>Asteraceae</taxon>
        <taxon>Cichorioideae</taxon>
        <taxon>Cichorieae</taxon>
        <taxon>Lactucinae</taxon>
        <taxon>Lactuca</taxon>
    </lineage>
</organism>